<protein>
    <recommendedName>
        <fullName evidence="1">DUF4214 domain-containing protein</fullName>
    </recommendedName>
</protein>
<dbReference type="Gene3D" id="1.10.3130.20">
    <property type="entry name" value="Phycobilisome linker domain"/>
    <property type="match status" value="1"/>
</dbReference>
<comment type="caution">
    <text evidence="2">The sequence shown here is derived from an EMBL/GenBank/DDBJ whole genome shotgun (WGS) entry which is preliminary data.</text>
</comment>
<evidence type="ECO:0000259" key="1">
    <source>
        <dbReference type="Pfam" id="PF13946"/>
    </source>
</evidence>
<dbReference type="Gene3D" id="2.160.20.160">
    <property type="match status" value="1"/>
</dbReference>
<evidence type="ECO:0000313" key="3">
    <source>
        <dbReference type="Proteomes" id="UP000199665"/>
    </source>
</evidence>
<accession>A0ABY0XRL5</accession>
<feature type="domain" description="DUF4214" evidence="1">
    <location>
        <begin position="42"/>
        <end position="104"/>
    </location>
</feature>
<name>A0ABY0XRL5_9PSED</name>
<keyword evidence="3" id="KW-1185">Reference proteome</keyword>
<dbReference type="PRINTS" id="PR00313">
    <property type="entry name" value="CABNDNGRPT"/>
</dbReference>
<dbReference type="InterPro" id="IPR038255">
    <property type="entry name" value="PBS_linker_sf"/>
</dbReference>
<dbReference type="RefSeq" id="WP_090463369.1">
    <property type="nucleotide sequence ID" value="NZ_FNRV01000001.1"/>
</dbReference>
<proteinExistence type="predicted"/>
<dbReference type="InterPro" id="IPR025282">
    <property type="entry name" value="DUF4214"/>
</dbReference>
<organism evidence="2 3">
    <name type="scientific">Pseudomonas mohnii</name>
    <dbReference type="NCBI Taxonomy" id="395600"/>
    <lineage>
        <taxon>Bacteria</taxon>
        <taxon>Pseudomonadati</taxon>
        <taxon>Pseudomonadota</taxon>
        <taxon>Gammaproteobacteria</taxon>
        <taxon>Pseudomonadales</taxon>
        <taxon>Pseudomonadaceae</taxon>
        <taxon>Pseudomonas</taxon>
    </lineage>
</organism>
<dbReference type="EMBL" id="FNRV01000001">
    <property type="protein sequence ID" value="SEB98716.1"/>
    <property type="molecule type" value="Genomic_DNA"/>
</dbReference>
<dbReference type="Proteomes" id="UP000199665">
    <property type="component" value="Unassembled WGS sequence"/>
</dbReference>
<gene>
    <name evidence="2" type="ORF">SAMN05216205_1165</name>
</gene>
<evidence type="ECO:0000313" key="2">
    <source>
        <dbReference type="EMBL" id="SEB98716.1"/>
    </source>
</evidence>
<dbReference type="Pfam" id="PF13946">
    <property type="entry name" value="DUF4214"/>
    <property type="match status" value="1"/>
</dbReference>
<reference evidence="2 3" key="1">
    <citation type="submission" date="2016-10" db="EMBL/GenBank/DDBJ databases">
        <authorList>
            <person name="Varghese N."/>
            <person name="Submissions S."/>
        </authorList>
    </citation>
    <scope>NUCLEOTIDE SEQUENCE [LARGE SCALE GENOMIC DNA]</scope>
    <source>
        <strain evidence="2 3">DSM 18327</strain>
    </source>
</reference>
<sequence length="891" mass="90272">MAFSDEIQKLYISYFNRPADPGGLAYWINQGNQNGENTAAIANAFSASPEYKKTFAEENSTAIVNQIYQNLFGRAAEADGLQYWSSRLDNGTFNLGNIVIAIFNGAQNGDSVAVTNKTLAATQFTAHLTTAEQIAAYTTDRAFALASNWLSGALTPDGLTTALSGLGPVIVDIVGGSTPSSGPVVSTIQVSAGGTYNGIPVVNDLFKSSIANLDGSTLTGNAADADILTLTTAGTVTINNGTTGGTLSNIKVLNLADGTNTITYNTSAGFANINGGTGDDTFIPNTALLPITINGGSGTDTIVLSASYAASVSGSNTFASNVTNIEQLRLTGVTNQTIDLQALGNYSNVTVGNGPNGLTLLNLTNNGHVTLTSSGTAMTLSNADFAGGVNDTVNLSLNDASTVGVAFASVGIAASGVETVNISVNDNQVTPTGAFNDTLTWLGNSIQTINISGNAGLTLSASSTALTLVDASNITLGGFTWSSSSLIDRATVKGSATGTNTVNMNSATAGVEYTGGAGNDNVTVNGTVTSSVALGDGNNSLAINGVSIKGTYTGGSTGTDSLAFFSATPDVSLATITGFENLTIVNNASVTLKAEQLSQFTGNINAAGTETFNLSTAGTFTGLNNIEKYNLANGSNNFTATNSTKTVVGGTGSDTFNFTANQIVNSLTSLDGGLDNDVLNIGATTTQTIDLSTKISNIETINVAGSTGTATFTNVNGAGVTLNYTKSTGDTMINLGSGGQTLNLLGNSSSSAFITGGAAVDHIVLSSTDSGSETLIATGPNMSNNTQIDVVSNFNASGTDYFKTGVNAASVGSYIIGNADTGNYLSTMAAGLSVVLNNTAQAYLITVQTGSAAGTYLFQNTGSNTAQLDSTDFFIQLTGNIGTISTNNMIM</sequence>